<proteinExistence type="predicted"/>
<evidence type="ECO:0000313" key="1">
    <source>
        <dbReference type="EMBL" id="OKL35313.1"/>
    </source>
</evidence>
<keyword evidence="2" id="KW-1185">Reference proteome</keyword>
<dbReference type="Proteomes" id="UP000186524">
    <property type="component" value="Unassembled WGS sequence"/>
</dbReference>
<dbReference type="AlphaFoldDB" id="A0A1Q5NZG5"/>
<accession>A0A1Q5NZG5</accession>
<comment type="caution">
    <text evidence="1">The sequence shown here is derived from an EMBL/GenBank/DDBJ whole genome shotgun (WGS) entry which is preliminary data.</text>
</comment>
<protein>
    <submittedName>
        <fullName evidence="1">Uncharacterized protein</fullName>
    </submittedName>
</protein>
<gene>
    <name evidence="1" type="ORF">BLL40_16010</name>
</gene>
<dbReference type="OrthoDB" id="2614902at2"/>
<dbReference type="EMBL" id="MRWQ01000027">
    <property type="protein sequence ID" value="OKL35313.1"/>
    <property type="molecule type" value="Genomic_DNA"/>
</dbReference>
<sequence length="113" mass="12800">MSKTNVSRCTIPTKKDNDNLYVKVKNKNQKLSRQFTMNVYGKDSSKKELLPVYVDDQPTHIDTLEPGTEKVYRIDVSSVEGKVTFEIIQERGGSGIKVSRNSKNPTSVELHIK</sequence>
<evidence type="ECO:0000313" key="2">
    <source>
        <dbReference type="Proteomes" id="UP000186524"/>
    </source>
</evidence>
<organism evidence="1 2">
    <name type="scientific">Domibacillus mangrovi</name>
    <dbReference type="NCBI Taxonomy" id="1714354"/>
    <lineage>
        <taxon>Bacteria</taxon>
        <taxon>Bacillati</taxon>
        <taxon>Bacillota</taxon>
        <taxon>Bacilli</taxon>
        <taxon>Bacillales</taxon>
        <taxon>Bacillaceae</taxon>
        <taxon>Domibacillus</taxon>
    </lineage>
</organism>
<dbReference type="RefSeq" id="WP_073712860.1">
    <property type="nucleotide sequence ID" value="NZ_MRWQ01000027.1"/>
</dbReference>
<name>A0A1Q5NZG5_9BACI</name>
<reference evidence="1 2" key="1">
    <citation type="submission" date="2016-12" db="EMBL/GenBank/DDBJ databases">
        <title>Domibacillus sp. SAOS 44 whole genome sequencing.</title>
        <authorList>
            <person name="Verma A."/>
            <person name="Krishnamurthi S."/>
        </authorList>
    </citation>
    <scope>NUCLEOTIDE SEQUENCE [LARGE SCALE GENOMIC DNA]</scope>
    <source>
        <strain evidence="1 2">SAOS 44</strain>
    </source>
</reference>